<evidence type="ECO:0000313" key="9">
    <source>
        <dbReference type="Proteomes" id="UP001603857"/>
    </source>
</evidence>
<protein>
    <recommendedName>
        <fullName evidence="7">Oberon-like PHD finger domain-containing protein</fullName>
    </recommendedName>
</protein>
<evidence type="ECO:0000256" key="2">
    <source>
        <dbReference type="ARBA" id="ARBA00022723"/>
    </source>
</evidence>
<evidence type="ECO:0000256" key="4">
    <source>
        <dbReference type="ARBA" id="ARBA00022833"/>
    </source>
</evidence>
<evidence type="ECO:0000256" key="3">
    <source>
        <dbReference type="ARBA" id="ARBA00022771"/>
    </source>
</evidence>
<comment type="caution">
    <text evidence="8">The sequence shown here is derived from an EMBL/GenBank/DDBJ whole genome shotgun (WGS) entry which is preliminary data.</text>
</comment>
<dbReference type="Proteomes" id="UP001603857">
    <property type="component" value="Unassembled WGS sequence"/>
</dbReference>
<proteinExistence type="predicted"/>
<evidence type="ECO:0000256" key="6">
    <source>
        <dbReference type="SAM" id="MobiDB-lite"/>
    </source>
</evidence>
<dbReference type="PANTHER" id="PTHR21736:SF37">
    <property type="entry name" value="PROTEIN OBERON 2"/>
    <property type="match status" value="1"/>
</dbReference>
<name>A0ABD1L240_9FABA</name>
<keyword evidence="2" id="KW-0479">Metal-binding</keyword>
<feature type="region of interest" description="Disordered" evidence="6">
    <location>
        <begin position="298"/>
        <end position="355"/>
    </location>
</feature>
<keyword evidence="3" id="KW-0863">Zinc-finger</keyword>
<dbReference type="PRINTS" id="PR01544">
    <property type="entry name" value="ARATH130DUF"/>
</dbReference>
<feature type="domain" description="Oberon-like PHD finger" evidence="7">
    <location>
        <begin position="127"/>
        <end position="249"/>
    </location>
</feature>
<organism evidence="8 9">
    <name type="scientific">Flemingia macrophylla</name>
    <dbReference type="NCBI Taxonomy" id="520843"/>
    <lineage>
        <taxon>Eukaryota</taxon>
        <taxon>Viridiplantae</taxon>
        <taxon>Streptophyta</taxon>
        <taxon>Embryophyta</taxon>
        <taxon>Tracheophyta</taxon>
        <taxon>Spermatophyta</taxon>
        <taxon>Magnoliopsida</taxon>
        <taxon>eudicotyledons</taxon>
        <taxon>Gunneridae</taxon>
        <taxon>Pentapetalae</taxon>
        <taxon>rosids</taxon>
        <taxon>fabids</taxon>
        <taxon>Fabales</taxon>
        <taxon>Fabaceae</taxon>
        <taxon>Papilionoideae</taxon>
        <taxon>50 kb inversion clade</taxon>
        <taxon>NPAAA clade</taxon>
        <taxon>indigoferoid/millettioid clade</taxon>
        <taxon>Phaseoleae</taxon>
        <taxon>Flemingia</taxon>
    </lineage>
</organism>
<dbReference type="GO" id="GO:0008270">
    <property type="term" value="F:zinc ion binding"/>
    <property type="evidence" value="ECO:0007669"/>
    <property type="project" value="UniProtKB-KW"/>
</dbReference>
<dbReference type="PANTHER" id="PTHR21736">
    <property type="entry name" value="VERNALIZATION-INSENSITIVE PROTEIN 3"/>
    <property type="match status" value="1"/>
</dbReference>
<dbReference type="AlphaFoldDB" id="A0ABD1L240"/>
<keyword evidence="5" id="KW-0539">Nucleus</keyword>
<dbReference type="Pfam" id="PF07227">
    <property type="entry name" value="PHD_Oberon"/>
    <property type="match status" value="1"/>
</dbReference>
<sequence>MENGKAQIDCRVSNDHKISLEDIVRERVDIICEKMHNLPDEFLQELKNGLRVILHGANGSRHRDEFFILKKLVQNRSDLTANTLIGAHRVQLEILVAINTGGNRGFLHPSICLSRTSLIEIFLYKRCRNMACLHQLPVDDCTCEKCVNGNGFCRLCTCMICSKFNLVNTCRWIGCEFCYHWSHIDCAILEQLVCMGVCTKKGAGPSEMVFRCQSCNRTSELLGRVKNVFQHCATLRDGEAFIRELDLVSRIFRGSTDPKGRKLFWKCDDLKQKLKSAKVESEAACREILMLFQDISSPSSVPTSEFLSGAAESGSGTNKRKGTPAEASDAEVVSPSSRYRNDEGLHEGSNNEMQNQQNESLYKQFQDHMNDERLYEGSNSEMQNRKNDNLHKQFRGKQKLCESACSCSLLTLSSDSDTKITLSNSHDFSGPS</sequence>
<keyword evidence="4" id="KW-0862">Zinc</keyword>
<dbReference type="InterPro" id="IPR032881">
    <property type="entry name" value="Oberon-like_PHD"/>
</dbReference>
<dbReference type="GO" id="GO:0005634">
    <property type="term" value="C:nucleus"/>
    <property type="evidence" value="ECO:0007669"/>
    <property type="project" value="UniProtKB-SubCell"/>
</dbReference>
<evidence type="ECO:0000256" key="1">
    <source>
        <dbReference type="ARBA" id="ARBA00004123"/>
    </source>
</evidence>
<evidence type="ECO:0000313" key="8">
    <source>
        <dbReference type="EMBL" id="KAL2317571.1"/>
    </source>
</evidence>
<accession>A0ABD1L240</accession>
<dbReference type="InterPro" id="IPR004082">
    <property type="entry name" value="OBERON"/>
</dbReference>
<gene>
    <name evidence="8" type="ORF">Fmac_031447</name>
</gene>
<evidence type="ECO:0000259" key="7">
    <source>
        <dbReference type="Pfam" id="PF07227"/>
    </source>
</evidence>
<reference evidence="8 9" key="1">
    <citation type="submission" date="2024-08" db="EMBL/GenBank/DDBJ databases">
        <title>Insights into the chromosomal genome structure of Flemingia macrophylla.</title>
        <authorList>
            <person name="Ding Y."/>
            <person name="Zhao Y."/>
            <person name="Bi W."/>
            <person name="Wu M."/>
            <person name="Zhao G."/>
            <person name="Gong Y."/>
            <person name="Li W."/>
            <person name="Zhang P."/>
        </authorList>
    </citation>
    <scope>NUCLEOTIDE SEQUENCE [LARGE SCALE GENOMIC DNA]</scope>
    <source>
        <strain evidence="8">DYQJB</strain>
        <tissue evidence="8">Leaf</tissue>
    </source>
</reference>
<dbReference type="EMBL" id="JBGMDY010000011">
    <property type="protein sequence ID" value="KAL2317571.1"/>
    <property type="molecule type" value="Genomic_DNA"/>
</dbReference>
<keyword evidence="9" id="KW-1185">Reference proteome</keyword>
<evidence type="ECO:0000256" key="5">
    <source>
        <dbReference type="ARBA" id="ARBA00023242"/>
    </source>
</evidence>
<comment type="subcellular location">
    <subcellularLocation>
        <location evidence="1">Nucleus</location>
    </subcellularLocation>
</comment>